<name>I1XI53_METNJ</name>
<reference evidence="1 2" key="1">
    <citation type="journal article" date="2012" name="J. Bacteriol.">
        <title>Complete genome sequences of Methylophaga sp. strain JAM1 and Methylophaga sp. strain JAM7.</title>
        <authorList>
            <person name="Villeneuve C."/>
            <person name="Martineau C."/>
            <person name="Mauffrey F."/>
            <person name="Villemur R."/>
        </authorList>
    </citation>
    <scope>NUCLEOTIDE SEQUENCE [LARGE SCALE GENOMIC DNA]</scope>
    <source>
        <strain evidence="1 2">JAM1</strain>
    </source>
</reference>
<keyword evidence="2" id="KW-1185">Reference proteome</keyword>
<dbReference type="EMBL" id="CP003390">
    <property type="protein sequence ID" value="AFI84072.1"/>
    <property type="molecule type" value="Genomic_DNA"/>
</dbReference>
<dbReference type="Proteomes" id="UP000009144">
    <property type="component" value="Chromosome"/>
</dbReference>
<sequence>MDELQQLKQESEQWRADHLRWLADADSWTHHTQRLIAVLHKLERSLPEHTAKLDQHVELIMQHEETINRYECGLDPNCMTSCDSYINLEKQRAFHDRLRKLHLKMQLHHQQFSEQYKNQMTIFYQQAQQLMQEITEL</sequence>
<dbReference type="STRING" id="754476.Q7A_1234"/>
<evidence type="ECO:0000313" key="2">
    <source>
        <dbReference type="Proteomes" id="UP000009144"/>
    </source>
</evidence>
<organism evidence="1 2">
    <name type="scientific">Methylophaga nitratireducenticrescens</name>
    <dbReference type="NCBI Taxonomy" id="754476"/>
    <lineage>
        <taxon>Bacteria</taxon>
        <taxon>Pseudomonadati</taxon>
        <taxon>Pseudomonadota</taxon>
        <taxon>Gammaproteobacteria</taxon>
        <taxon>Thiotrichales</taxon>
        <taxon>Piscirickettsiaceae</taxon>
        <taxon>Methylophaga</taxon>
    </lineage>
</organism>
<dbReference type="PATRIC" id="fig|754476.3.peg.1218"/>
<dbReference type="RefSeq" id="WP_014706446.1">
    <property type="nucleotide sequence ID" value="NC_017857.3"/>
</dbReference>
<dbReference type="KEGG" id="mej:Q7A_1234"/>
<accession>I1XI53</accession>
<gene>
    <name evidence="1" type="ordered locus">Q7A_1234</name>
</gene>
<protein>
    <submittedName>
        <fullName evidence="1">Uncharacterized protein</fullName>
    </submittedName>
</protein>
<dbReference type="OrthoDB" id="5609275at2"/>
<reference evidence="1 2" key="2">
    <citation type="journal article" date="2013" name="Int. J. Syst. Evol. Microbiol.">
        <title>Methylophaga nitratireducenticrescens sp. nov. and Methylophaga frappieri sp. nov., isolated from the biofilm of the methanol-fed denitrification system treating the seawater at the Montreal Biodome.</title>
        <authorList>
            <person name="Villeneuve C."/>
            <person name="Martineau C."/>
            <person name="Mauffrey F."/>
            <person name="Villemur R."/>
        </authorList>
    </citation>
    <scope>NUCLEOTIDE SEQUENCE [LARGE SCALE GENOMIC DNA]</scope>
    <source>
        <strain evidence="1 2">JAM1</strain>
    </source>
</reference>
<dbReference type="AlphaFoldDB" id="I1XI53"/>
<evidence type="ECO:0000313" key="1">
    <source>
        <dbReference type="EMBL" id="AFI84072.1"/>
    </source>
</evidence>
<proteinExistence type="predicted"/>
<dbReference type="HOGENOM" id="CLU_1862840_0_0_6"/>